<evidence type="ECO:0000313" key="5">
    <source>
        <dbReference type="Proteomes" id="UP000233730"/>
    </source>
</evidence>
<feature type="active site" evidence="1">
    <location>
        <position position="231"/>
    </location>
</feature>
<dbReference type="InterPro" id="IPR003812">
    <property type="entry name" value="Fido"/>
</dbReference>
<dbReference type="RefSeq" id="WP_257467666.1">
    <property type="nucleotide sequence ID" value="NZ_PCGZ01000013.1"/>
</dbReference>
<proteinExistence type="predicted"/>
<feature type="binding site" evidence="2">
    <location>
        <begin position="235"/>
        <end position="242"/>
    </location>
    <ligand>
        <name>ATP</name>
        <dbReference type="ChEBI" id="CHEBI:30616"/>
    </ligand>
</feature>
<dbReference type="EMBL" id="PCGZ01000013">
    <property type="protein sequence ID" value="PKU88403.1"/>
    <property type="molecule type" value="Genomic_DNA"/>
</dbReference>
<evidence type="ECO:0000256" key="2">
    <source>
        <dbReference type="PIRSR" id="PIRSR640198-2"/>
    </source>
</evidence>
<protein>
    <submittedName>
        <fullName evidence="4">Filamentation induced by cAMP protein fic</fullName>
    </submittedName>
</protein>
<dbReference type="Pfam" id="PF02661">
    <property type="entry name" value="Fic"/>
    <property type="match status" value="1"/>
</dbReference>
<dbReference type="InterPro" id="IPR036597">
    <property type="entry name" value="Fido-like_dom_sf"/>
</dbReference>
<evidence type="ECO:0000259" key="3">
    <source>
        <dbReference type="PROSITE" id="PS51459"/>
    </source>
</evidence>
<feature type="domain" description="Fido" evidence="3">
    <location>
        <begin position="145"/>
        <end position="294"/>
    </location>
</feature>
<name>A0A2N3QE48_9BIFI</name>
<comment type="caution">
    <text evidence="4">The sequence shown here is derived from an EMBL/GenBank/DDBJ whole genome shotgun (WGS) entry which is preliminary data.</text>
</comment>
<organism evidence="4 5">
    <name type="scientific">Bifidobacterium pseudolongum subsp. globosum</name>
    <dbReference type="NCBI Taxonomy" id="1690"/>
    <lineage>
        <taxon>Bacteria</taxon>
        <taxon>Bacillati</taxon>
        <taxon>Actinomycetota</taxon>
        <taxon>Actinomycetes</taxon>
        <taxon>Bifidobacteriales</taxon>
        <taxon>Bifidobacteriaceae</taxon>
        <taxon>Bifidobacterium</taxon>
    </lineage>
</organism>
<dbReference type="PROSITE" id="PS51459">
    <property type="entry name" value="FIDO"/>
    <property type="match status" value="1"/>
</dbReference>
<gene>
    <name evidence="4" type="ORF">CQR46_1682</name>
</gene>
<keyword evidence="2" id="KW-0067">ATP-binding</keyword>
<dbReference type="AlphaFoldDB" id="A0A2N3QE48"/>
<keyword evidence="2" id="KW-0547">Nucleotide-binding</keyword>
<dbReference type="GO" id="GO:0005524">
    <property type="term" value="F:ATP binding"/>
    <property type="evidence" value="ECO:0007669"/>
    <property type="project" value="UniProtKB-KW"/>
</dbReference>
<sequence>MDPWHIPALQHTSHMWHIAEEAPVSRSRRSRGNGPYESAVPITLSDLTLDVPAPLMALIEDASVALAQFDGIAAHHLGEQVHTLGPMSAVLLRTEATSSSQIEHLTVGAKNLAMELLHEGNSENAAVVVGNVRAMESALRLSADLNVENLLSMHKALLSAQPGWERYAGAFRSQLVWVGTDSYTPRGASFVGPQPELIDACMADLMLFLQRDDIPVLLQCALAHAQFETIHPFADGNGRTGRALIHAILRNKGLASHIVPPVSAGLLHETDQYFAALTAFREGDAAPLVSVFTQACQFAASSGTELITQLETQLAHTKQLLAGVRRDAAVWRVLPHLAAQPIINSRYLQSAVGLTKPQAERALKTLARVGALTARNSAKRNVVWEHRGILDVLDAYAAGLRRQ</sequence>
<dbReference type="InterPro" id="IPR040198">
    <property type="entry name" value="Fido_containing"/>
</dbReference>
<dbReference type="SUPFAM" id="SSF140931">
    <property type="entry name" value="Fic-like"/>
    <property type="match status" value="1"/>
</dbReference>
<evidence type="ECO:0000256" key="1">
    <source>
        <dbReference type="PIRSR" id="PIRSR640198-1"/>
    </source>
</evidence>
<accession>A0A2N3QE48</accession>
<dbReference type="PANTHER" id="PTHR13504:SF38">
    <property type="entry name" value="FIDO DOMAIN-CONTAINING PROTEIN"/>
    <property type="match status" value="1"/>
</dbReference>
<reference evidence="4 5" key="1">
    <citation type="submission" date="2017-10" db="EMBL/GenBank/DDBJ databases">
        <title>Bifidobacterium genomics.</title>
        <authorList>
            <person name="Lugli G.A."/>
            <person name="Milani C."/>
            <person name="Mancabelli L."/>
        </authorList>
    </citation>
    <scope>NUCLEOTIDE SEQUENCE [LARGE SCALE GENOMIC DNA]</scope>
    <source>
        <strain evidence="4 5">1524B</strain>
    </source>
</reference>
<dbReference type="Proteomes" id="UP000233730">
    <property type="component" value="Unassembled WGS sequence"/>
</dbReference>
<evidence type="ECO:0000313" key="4">
    <source>
        <dbReference type="EMBL" id="PKU88403.1"/>
    </source>
</evidence>
<dbReference type="Gene3D" id="1.10.3290.10">
    <property type="entry name" value="Fido-like domain"/>
    <property type="match status" value="1"/>
</dbReference>
<dbReference type="PANTHER" id="PTHR13504">
    <property type="entry name" value="FIDO DOMAIN-CONTAINING PROTEIN DDB_G0283145"/>
    <property type="match status" value="1"/>
</dbReference>